<name>A0ACB8QDG6_9AGAM</name>
<evidence type="ECO:0000313" key="1">
    <source>
        <dbReference type="EMBL" id="KAI0029772.1"/>
    </source>
</evidence>
<gene>
    <name evidence="1" type="ORF">K488DRAFT_72714</name>
</gene>
<organism evidence="1 2">
    <name type="scientific">Vararia minispora EC-137</name>
    <dbReference type="NCBI Taxonomy" id="1314806"/>
    <lineage>
        <taxon>Eukaryota</taxon>
        <taxon>Fungi</taxon>
        <taxon>Dikarya</taxon>
        <taxon>Basidiomycota</taxon>
        <taxon>Agaricomycotina</taxon>
        <taxon>Agaricomycetes</taxon>
        <taxon>Russulales</taxon>
        <taxon>Lachnocladiaceae</taxon>
        <taxon>Vararia</taxon>
    </lineage>
</organism>
<comment type="caution">
    <text evidence="1">The sequence shown here is derived from an EMBL/GenBank/DDBJ whole genome shotgun (WGS) entry which is preliminary data.</text>
</comment>
<proteinExistence type="predicted"/>
<accession>A0ACB8QDG6</accession>
<protein>
    <submittedName>
        <fullName evidence="1">Uncharacterized protein</fullName>
    </submittedName>
</protein>
<sequence length="157" mass="15814">MSIWPALRSFTTMITGLDSIDGGSPWDEEMGGVNEPAQDESPMDNGNAVQSVEGGGLEEGGTPQEIASAPIEDSGDAVGVAGASGEQSPGPGNAGNEGVDNTLRMRAWGRGCGGCGISMPATRDGRRALMILGVVLVVLGCIVLGITAEVNRVSGGK</sequence>
<dbReference type="EMBL" id="MU273657">
    <property type="protein sequence ID" value="KAI0029772.1"/>
    <property type="molecule type" value="Genomic_DNA"/>
</dbReference>
<reference evidence="1" key="1">
    <citation type="submission" date="2021-02" db="EMBL/GenBank/DDBJ databases">
        <authorList>
            <consortium name="DOE Joint Genome Institute"/>
            <person name="Ahrendt S."/>
            <person name="Looney B.P."/>
            <person name="Miyauchi S."/>
            <person name="Morin E."/>
            <person name="Drula E."/>
            <person name="Courty P.E."/>
            <person name="Chicoki N."/>
            <person name="Fauchery L."/>
            <person name="Kohler A."/>
            <person name="Kuo A."/>
            <person name="Labutti K."/>
            <person name="Pangilinan J."/>
            <person name="Lipzen A."/>
            <person name="Riley R."/>
            <person name="Andreopoulos W."/>
            <person name="He G."/>
            <person name="Johnson J."/>
            <person name="Barry K.W."/>
            <person name="Grigoriev I.V."/>
            <person name="Nagy L."/>
            <person name="Hibbett D."/>
            <person name="Henrissat B."/>
            <person name="Matheny P.B."/>
            <person name="Labbe J."/>
            <person name="Martin F."/>
        </authorList>
    </citation>
    <scope>NUCLEOTIDE SEQUENCE</scope>
    <source>
        <strain evidence="1">EC-137</strain>
    </source>
</reference>
<keyword evidence="2" id="KW-1185">Reference proteome</keyword>
<evidence type="ECO:0000313" key="2">
    <source>
        <dbReference type="Proteomes" id="UP000814128"/>
    </source>
</evidence>
<dbReference type="Proteomes" id="UP000814128">
    <property type="component" value="Unassembled WGS sequence"/>
</dbReference>
<reference evidence="1" key="2">
    <citation type="journal article" date="2022" name="New Phytol.">
        <title>Evolutionary transition to the ectomycorrhizal habit in the genomes of a hyperdiverse lineage of mushroom-forming fungi.</title>
        <authorList>
            <person name="Looney B."/>
            <person name="Miyauchi S."/>
            <person name="Morin E."/>
            <person name="Drula E."/>
            <person name="Courty P.E."/>
            <person name="Kohler A."/>
            <person name="Kuo A."/>
            <person name="LaButti K."/>
            <person name="Pangilinan J."/>
            <person name="Lipzen A."/>
            <person name="Riley R."/>
            <person name="Andreopoulos W."/>
            <person name="He G."/>
            <person name="Johnson J."/>
            <person name="Nolan M."/>
            <person name="Tritt A."/>
            <person name="Barry K.W."/>
            <person name="Grigoriev I.V."/>
            <person name="Nagy L.G."/>
            <person name="Hibbett D."/>
            <person name="Henrissat B."/>
            <person name="Matheny P.B."/>
            <person name="Labbe J."/>
            <person name="Martin F.M."/>
        </authorList>
    </citation>
    <scope>NUCLEOTIDE SEQUENCE</scope>
    <source>
        <strain evidence="1">EC-137</strain>
    </source>
</reference>